<feature type="domain" description="tRNA(Ile)-lysidine/2-thiocytidine synthase N-terminal" evidence="3">
    <location>
        <begin position="53"/>
        <end position="213"/>
    </location>
</feature>
<dbReference type="PANTHER" id="PTHR43686:SF1">
    <property type="entry name" value="AMINOTRAN_5 DOMAIN-CONTAINING PROTEIN"/>
    <property type="match status" value="1"/>
</dbReference>
<dbReference type="GO" id="GO:0005524">
    <property type="term" value="F:ATP binding"/>
    <property type="evidence" value="ECO:0007669"/>
    <property type="project" value="UniProtKB-KW"/>
</dbReference>
<evidence type="ECO:0000256" key="2">
    <source>
        <dbReference type="PIRSR" id="PIRSR004976-51"/>
    </source>
</evidence>
<keyword evidence="1" id="KW-0808">Transferase</keyword>
<dbReference type="Gene3D" id="3.40.50.620">
    <property type="entry name" value="HUPs"/>
    <property type="match status" value="1"/>
</dbReference>
<dbReference type="PIRSF" id="PIRSF004976">
    <property type="entry name" value="ATPase_YdaO"/>
    <property type="match status" value="1"/>
</dbReference>
<keyword evidence="2" id="KW-0067">ATP-binding</keyword>
<dbReference type="CDD" id="cd24138">
    <property type="entry name" value="TtcA-like"/>
    <property type="match status" value="1"/>
</dbReference>
<accession>A0A8G2F5D2</accession>
<evidence type="ECO:0000256" key="1">
    <source>
        <dbReference type="ARBA" id="ARBA00022679"/>
    </source>
</evidence>
<sequence length="265" mass="30457">MLEETDINAYFCLLYLLLYMAKLTEEELLFRKIEEKVKKAIFDYSLIQDGDRILVGLSGGKDSLALVDLLGRRSKIFRPKFGVVVTHIVMSTIPYHSDLDYLKSCADEHGLPFIVHETGFDASTDTRKSPCFLCSWTRRKALFDIAKANGCNKIALGHHQDDILQTLLMNMIHQGAFGTMPPKLKMDKFDMEIIRPLCLVEEKELIRIAEWKGYRKQIKNCPYESGSSRSEMKDVLARLEAINPEARYSIWASMTNIQQDYLPHK</sequence>
<dbReference type="InterPro" id="IPR014729">
    <property type="entry name" value="Rossmann-like_a/b/a_fold"/>
</dbReference>
<feature type="binding site" evidence="2">
    <location>
        <position position="162"/>
    </location>
    <ligand>
        <name>ATP</name>
        <dbReference type="ChEBI" id="CHEBI:30616"/>
    </ligand>
</feature>
<keyword evidence="5" id="KW-1185">Reference proteome</keyword>
<evidence type="ECO:0000313" key="4">
    <source>
        <dbReference type="EMBL" id="SEG21931.1"/>
    </source>
</evidence>
<gene>
    <name evidence="4" type="ORF">SAMN05444001_12134</name>
</gene>
<dbReference type="GO" id="GO:0016740">
    <property type="term" value="F:transferase activity"/>
    <property type="evidence" value="ECO:0007669"/>
    <property type="project" value="UniProtKB-KW"/>
</dbReference>
<dbReference type="AlphaFoldDB" id="A0A8G2F5D2"/>
<evidence type="ECO:0000259" key="3">
    <source>
        <dbReference type="Pfam" id="PF01171"/>
    </source>
</evidence>
<keyword evidence="2" id="KW-0547">Nucleotide-binding</keyword>
<dbReference type="EMBL" id="FNVS01000021">
    <property type="protein sequence ID" value="SEG21931.1"/>
    <property type="molecule type" value="Genomic_DNA"/>
</dbReference>
<dbReference type="GO" id="GO:0008033">
    <property type="term" value="P:tRNA processing"/>
    <property type="evidence" value="ECO:0007669"/>
    <property type="project" value="InterPro"/>
</dbReference>
<organism evidence="4 5">
    <name type="scientific">Parabacteroides chinchillae</name>
    <dbReference type="NCBI Taxonomy" id="871327"/>
    <lineage>
        <taxon>Bacteria</taxon>
        <taxon>Pseudomonadati</taxon>
        <taxon>Bacteroidota</taxon>
        <taxon>Bacteroidia</taxon>
        <taxon>Bacteroidales</taxon>
        <taxon>Tannerellaceae</taxon>
        <taxon>Parabacteroides</taxon>
    </lineage>
</organism>
<dbReference type="PANTHER" id="PTHR43686">
    <property type="entry name" value="SULFURTRANSFERASE-RELATED"/>
    <property type="match status" value="1"/>
</dbReference>
<dbReference type="Proteomes" id="UP000236725">
    <property type="component" value="Unassembled WGS sequence"/>
</dbReference>
<feature type="binding site" evidence="2">
    <location>
        <begin position="56"/>
        <end position="58"/>
    </location>
    <ligand>
        <name>ATP</name>
        <dbReference type="ChEBI" id="CHEBI:30616"/>
    </ligand>
</feature>
<reference evidence="4 5" key="1">
    <citation type="submission" date="2016-10" db="EMBL/GenBank/DDBJ databases">
        <authorList>
            <person name="Varghese N."/>
            <person name="Submissions S."/>
        </authorList>
    </citation>
    <scope>NUCLEOTIDE SEQUENCE [LARGE SCALE GENOMIC DNA]</scope>
    <source>
        <strain evidence="4 5">DSM 29073</strain>
    </source>
</reference>
<dbReference type="SUPFAM" id="SSF52402">
    <property type="entry name" value="Adenine nucleotide alpha hydrolases-like"/>
    <property type="match status" value="1"/>
</dbReference>
<name>A0A8G2F5D2_9BACT</name>
<feature type="binding site" evidence="2">
    <location>
        <position position="62"/>
    </location>
    <ligand>
        <name>ATP</name>
        <dbReference type="ChEBI" id="CHEBI:30616"/>
    </ligand>
</feature>
<dbReference type="InterPro" id="IPR035107">
    <property type="entry name" value="tRNA_thiolation_TtcA_Ctu1"/>
</dbReference>
<comment type="caution">
    <text evidence="4">The sequence shown here is derived from an EMBL/GenBank/DDBJ whole genome shotgun (WGS) entry which is preliminary data.</text>
</comment>
<feature type="binding site" evidence="2">
    <location>
        <position position="88"/>
    </location>
    <ligand>
        <name>ATP</name>
        <dbReference type="ChEBI" id="CHEBI:30616"/>
    </ligand>
</feature>
<feature type="binding site" evidence="2">
    <location>
        <position position="157"/>
    </location>
    <ligand>
        <name>ATP</name>
        <dbReference type="ChEBI" id="CHEBI:30616"/>
    </ligand>
</feature>
<proteinExistence type="predicted"/>
<evidence type="ECO:0000313" key="5">
    <source>
        <dbReference type="Proteomes" id="UP000236725"/>
    </source>
</evidence>
<protein>
    <submittedName>
        <fullName evidence="4">tRNA(Ile)-lysidine synthase TilS/MesJ</fullName>
    </submittedName>
</protein>
<dbReference type="Pfam" id="PF01171">
    <property type="entry name" value="ATP_bind_3"/>
    <property type="match status" value="1"/>
</dbReference>
<dbReference type="InterPro" id="IPR011063">
    <property type="entry name" value="TilS/TtcA_N"/>
</dbReference>